<evidence type="ECO:0000256" key="3">
    <source>
        <dbReference type="ARBA" id="ARBA00022741"/>
    </source>
</evidence>
<dbReference type="EMBL" id="JARBHA010000010">
    <property type="protein sequence ID" value="KAJ9690992.1"/>
    <property type="molecule type" value="Genomic_DNA"/>
</dbReference>
<keyword evidence="3" id="KW-0547">Nucleotide-binding</keyword>
<dbReference type="PROSITE" id="PS50893">
    <property type="entry name" value="ABC_TRANSPORTER_2"/>
    <property type="match status" value="1"/>
</dbReference>
<sequence>MIAQTKVSMDRIQLLIQEEDQKKPATYPTSKSSEVAIDIKVGEYAWTCDENLKSTIKIAERMKIMKGYKVAVCGSVGSGKSSLLSSILGEIPGISGTGSKVYGSKAYVPQSAWIQTGTIRDNVLFGKEINKAFYEDVLEACALDRDIQLWSNGDLSVVGERGMNLSGGQKQKIQLARAIYSDSDVYFLDDPFSVVDAHTGAHLRLSFMSPISWSSWMLLTLFW</sequence>
<proteinExistence type="inferred from homology"/>
<dbReference type="SMART" id="SM00382">
    <property type="entry name" value="AAA"/>
    <property type="match status" value="1"/>
</dbReference>
<dbReference type="InterPro" id="IPR027417">
    <property type="entry name" value="P-loop_NTPase"/>
</dbReference>
<organism evidence="7 8">
    <name type="scientific">Vitis rotundifolia</name>
    <name type="common">Muscadine grape</name>
    <dbReference type="NCBI Taxonomy" id="103349"/>
    <lineage>
        <taxon>Eukaryota</taxon>
        <taxon>Viridiplantae</taxon>
        <taxon>Streptophyta</taxon>
        <taxon>Embryophyta</taxon>
        <taxon>Tracheophyta</taxon>
        <taxon>Spermatophyta</taxon>
        <taxon>Magnoliopsida</taxon>
        <taxon>eudicotyledons</taxon>
        <taxon>Gunneridae</taxon>
        <taxon>Pentapetalae</taxon>
        <taxon>rosids</taxon>
        <taxon>Vitales</taxon>
        <taxon>Vitaceae</taxon>
        <taxon>Viteae</taxon>
        <taxon>Vitis</taxon>
    </lineage>
</organism>
<dbReference type="PANTHER" id="PTHR24223:SF222">
    <property type="entry name" value="OS01G0902100 PROTEIN"/>
    <property type="match status" value="1"/>
</dbReference>
<dbReference type="Proteomes" id="UP001168098">
    <property type="component" value="Unassembled WGS sequence"/>
</dbReference>
<evidence type="ECO:0000256" key="2">
    <source>
        <dbReference type="ARBA" id="ARBA00012191"/>
    </source>
</evidence>
<dbReference type="PANTHER" id="PTHR24223">
    <property type="entry name" value="ATP-BINDING CASSETTE SUB-FAMILY C"/>
    <property type="match status" value="1"/>
</dbReference>
<dbReference type="GO" id="GO:0008559">
    <property type="term" value="F:ABC-type xenobiotic transporter activity"/>
    <property type="evidence" value="ECO:0007669"/>
    <property type="project" value="UniProtKB-EC"/>
</dbReference>
<dbReference type="EC" id="7.6.2.2" evidence="2"/>
<dbReference type="InterPro" id="IPR050173">
    <property type="entry name" value="ABC_transporter_C-like"/>
</dbReference>
<evidence type="ECO:0000256" key="1">
    <source>
        <dbReference type="ARBA" id="ARBA00009726"/>
    </source>
</evidence>
<reference evidence="7 8" key="1">
    <citation type="journal article" date="2023" name="BMC Biotechnol.">
        <title>Vitis rotundifolia cv Carlos genome sequencing.</title>
        <authorList>
            <person name="Huff M."/>
            <person name="Hulse-Kemp A."/>
            <person name="Scheffler B."/>
            <person name="Youngblood R."/>
            <person name="Simpson S."/>
            <person name="Babiker E."/>
            <person name="Staton M."/>
        </authorList>
    </citation>
    <scope>NUCLEOTIDE SEQUENCE [LARGE SCALE GENOMIC DNA]</scope>
    <source>
        <tissue evidence="7">Leaf</tissue>
    </source>
</reference>
<evidence type="ECO:0000313" key="7">
    <source>
        <dbReference type="EMBL" id="KAJ9690992.1"/>
    </source>
</evidence>
<dbReference type="AlphaFoldDB" id="A0AA38ZL64"/>
<gene>
    <name evidence="7" type="ORF">PVL29_013250</name>
</gene>
<dbReference type="GO" id="GO:0016020">
    <property type="term" value="C:membrane"/>
    <property type="evidence" value="ECO:0007669"/>
    <property type="project" value="TreeGrafter"/>
</dbReference>
<evidence type="ECO:0000256" key="5">
    <source>
        <dbReference type="ARBA" id="ARBA00034018"/>
    </source>
</evidence>
<dbReference type="Gene3D" id="3.40.50.300">
    <property type="entry name" value="P-loop containing nucleotide triphosphate hydrolases"/>
    <property type="match status" value="1"/>
</dbReference>
<dbReference type="Pfam" id="PF00005">
    <property type="entry name" value="ABC_tran"/>
    <property type="match status" value="1"/>
</dbReference>
<comment type="catalytic activity">
    <reaction evidence="5">
        <text>ATP + H2O + xenobioticSide 1 = ADP + phosphate + xenobioticSide 2.</text>
        <dbReference type="EC" id="7.6.2.2"/>
    </reaction>
</comment>
<keyword evidence="8" id="KW-1185">Reference proteome</keyword>
<keyword evidence="4" id="KW-0067">ATP-binding</keyword>
<dbReference type="InterPro" id="IPR003593">
    <property type="entry name" value="AAA+_ATPase"/>
</dbReference>
<name>A0AA38ZL64_VITRO</name>
<protein>
    <recommendedName>
        <fullName evidence="2">ABC-type xenobiotic transporter</fullName>
        <ecNumber evidence="2">7.6.2.2</ecNumber>
    </recommendedName>
</protein>
<evidence type="ECO:0000259" key="6">
    <source>
        <dbReference type="PROSITE" id="PS50893"/>
    </source>
</evidence>
<dbReference type="GO" id="GO:0005524">
    <property type="term" value="F:ATP binding"/>
    <property type="evidence" value="ECO:0007669"/>
    <property type="project" value="UniProtKB-KW"/>
</dbReference>
<dbReference type="InterPro" id="IPR003439">
    <property type="entry name" value="ABC_transporter-like_ATP-bd"/>
</dbReference>
<comment type="similarity">
    <text evidence="1">Belongs to the ABC transporter superfamily. ABCC family. Conjugate transporter (TC 3.A.1.208) subfamily.</text>
</comment>
<evidence type="ECO:0000313" key="8">
    <source>
        <dbReference type="Proteomes" id="UP001168098"/>
    </source>
</evidence>
<feature type="domain" description="ABC transporter" evidence="6">
    <location>
        <begin position="39"/>
        <end position="221"/>
    </location>
</feature>
<dbReference type="GO" id="GO:0016887">
    <property type="term" value="F:ATP hydrolysis activity"/>
    <property type="evidence" value="ECO:0007669"/>
    <property type="project" value="InterPro"/>
</dbReference>
<comment type="caution">
    <text evidence="7">The sequence shown here is derived from an EMBL/GenBank/DDBJ whole genome shotgun (WGS) entry which is preliminary data.</text>
</comment>
<accession>A0AA38ZL64</accession>
<dbReference type="PROSITE" id="PS00211">
    <property type="entry name" value="ABC_TRANSPORTER_1"/>
    <property type="match status" value="1"/>
</dbReference>
<evidence type="ECO:0000256" key="4">
    <source>
        <dbReference type="ARBA" id="ARBA00022840"/>
    </source>
</evidence>
<dbReference type="InterPro" id="IPR017871">
    <property type="entry name" value="ABC_transporter-like_CS"/>
</dbReference>
<dbReference type="SUPFAM" id="SSF52540">
    <property type="entry name" value="P-loop containing nucleoside triphosphate hydrolases"/>
    <property type="match status" value="1"/>
</dbReference>